<organism evidence="3 4">
    <name type="scientific">Occultella aeris</name>
    <dbReference type="NCBI Taxonomy" id="2761496"/>
    <lineage>
        <taxon>Bacteria</taxon>
        <taxon>Bacillati</taxon>
        <taxon>Actinomycetota</taxon>
        <taxon>Actinomycetes</taxon>
        <taxon>Micrococcales</taxon>
        <taxon>Ruaniaceae</taxon>
        <taxon>Occultella</taxon>
    </lineage>
</organism>
<dbReference type="EMBL" id="CACRYJ010000006">
    <property type="protein sequence ID" value="VZO35068.1"/>
    <property type="molecule type" value="Genomic_DNA"/>
</dbReference>
<name>A0A7M4DDV4_9MICO</name>
<evidence type="ECO:0000313" key="3">
    <source>
        <dbReference type="EMBL" id="VZO35068.1"/>
    </source>
</evidence>
<dbReference type="SUPFAM" id="SSF159234">
    <property type="entry name" value="FomD-like"/>
    <property type="match status" value="1"/>
</dbReference>
<dbReference type="Proteomes" id="UP000419743">
    <property type="component" value="Unassembled WGS sequence"/>
</dbReference>
<comment type="caution">
    <text evidence="3">The sequence shown here is derived from an EMBL/GenBank/DDBJ whole genome shotgun (WGS) entry which is preliminary data.</text>
</comment>
<evidence type="ECO:0000259" key="2">
    <source>
        <dbReference type="Pfam" id="PF04167"/>
    </source>
</evidence>
<evidence type="ECO:0000313" key="4">
    <source>
        <dbReference type="Proteomes" id="UP000419743"/>
    </source>
</evidence>
<dbReference type="InterPro" id="IPR035930">
    <property type="entry name" value="FomD-like_sf"/>
</dbReference>
<feature type="domain" description="DUF402" evidence="2">
    <location>
        <begin position="75"/>
        <end position="181"/>
    </location>
</feature>
<keyword evidence="4" id="KW-1185">Reference proteome</keyword>
<dbReference type="RefSeq" id="WP_156738874.1">
    <property type="nucleotide sequence ID" value="NZ_CACRYJ010000006.1"/>
</dbReference>
<accession>A0A7M4DDV4</accession>
<dbReference type="AlphaFoldDB" id="A0A7M4DDV4"/>
<reference evidence="3 4" key="1">
    <citation type="submission" date="2019-11" db="EMBL/GenBank/DDBJ databases">
        <authorList>
            <person name="Criscuolo A."/>
        </authorList>
    </citation>
    <scope>NUCLEOTIDE SEQUENCE [LARGE SCALE GENOMIC DNA]</scope>
    <source>
        <strain evidence="3">CIP111667</strain>
    </source>
</reference>
<proteinExistence type="predicted"/>
<gene>
    <name evidence="3" type="ORF">HALOF300_00293</name>
</gene>
<dbReference type="GO" id="GO:0016787">
    <property type="term" value="F:hydrolase activity"/>
    <property type="evidence" value="ECO:0007669"/>
    <property type="project" value="UniProtKB-KW"/>
</dbReference>
<protein>
    <recommendedName>
        <fullName evidence="2">DUF402 domain-containing protein</fullName>
    </recommendedName>
</protein>
<keyword evidence="1" id="KW-0378">Hydrolase</keyword>
<dbReference type="Gene3D" id="2.40.380.10">
    <property type="entry name" value="FomD-like"/>
    <property type="match status" value="1"/>
</dbReference>
<dbReference type="InterPro" id="IPR050212">
    <property type="entry name" value="Ntdp-like"/>
</dbReference>
<dbReference type="Pfam" id="PF04167">
    <property type="entry name" value="DUF402"/>
    <property type="match status" value="1"/>
</dbReference>
<dbReference type="InterPro" id="IPR007295">
    <property type="entry name" value="DUF402"/>
</dbReference>
<dbReference type="PANTHER" id="PTHR39159">
    <property type="match status" value="1"/>
</dbReference>
<sequence>MRVEETESFAPGDSVVLRDVRGGLVRAVSTAVVVEHSPERLVTWIPLGSPLLLPGDVDGQPVKTERVDRLTEVSWNSWGGPVFVWPQGGWHSVRASWTDAGTDRSLDHWYVNLHTPLRRSPFGFDLEDLILDVIVTPDRRSWSWKDEAEFETACAAGIIEPDLAKIVRDTGTRVAAGAERGVEPFTEAWETWRPDPSWQLPTLPPGCASL</sequence>
<evidence type="ECO:0000256" key="1">
    <source>
        <dbReference type="ARBA" id="ARBA00022801"/>
    </source>
</evidence>
<dbReference type="PANTHER" id="PTHR39159:SF1">
    <property type="entry name" value="UPF0374 PROTEIN YGAC"/>
    <property type="match status" value="1"/>
</dbReference>